<evidence type="ECO:0000256" key="6">
    <source>
        <dbReference type="ARBA" id="ARBA00022792"/>
    </source>
</evidence>
<dbReference type="InterPro" id="IPR018108">
    <property type="entry name" value="MCP_transmembrane"/>
</dbReference>
<keyword evidence="3 11" id="KW-0813">Transport</keyword>
<dbReference type="InterPro" id="IPR045315">
    <property type="entry name" value="Mtm1-like"/>
</dbReference>
<evidence type="ECO:0000256" key="2">
    <source>
        <dbReference type="ARBA" id="ARBA00006375"/>
    </source>
</evidence>
<organism evidence="13 14">
    <name type="scientific">Orchesella dallaii</name>
    <dbReference type="NCBI Taxonomy" id="48710"/>
    <lineage>
        <taxon>Eukaryota</taxon>
        <taxon>Metazoa</taxon>
        <taxon>Ecdysozoa</taxon>
        <taxon>Arthropoda</taxon>
        <taxon>Hexapoda</taxon>
        <taxon>Collembola</taxon>
        <taxon>Entomobryomorpha</taxon>
        <taxon>Entomobryoidea</taxon>
        <taxon>Orchesellidae</taxon>
        <taxon>Orchesellinae</taxon>
        <taxon>Orchesella</taxon>
    </lineage>
</organism>
<dbReference type="Pfam" id="PF00153">
    <property type="entry name" value="Mito_carr"/>
    <property type="match status" value="3"/>
</dbReference>
<keyword evidence="7 12" id="KW-1133">Transmembrane helix</keyword>
<evidence type="ECO:0008006" key="15">
    <source>
        <dbReference type="Google" id="ProtNLM"/>
    </source>
</evidence>
<evidence type="ECO:0000256" key="9">
    <source>
        <dbReference type="ARBA" id="ARBA00023136"/>
    </source>
</evidence>
<keyword evidence="9 10" id="KW-0472">Membrane</keyword>
<comment type="caution">
    <text evidence="13">The sequence shown here is derived from an EMBL/GenBank/DDBJ whole genome shotgun (WGS) entry which is preliminary data.</text>
</comment>
<keyword evidence="8" id="KW-0496">Mitochondrion</keyword>
<comment type="subcellular location">
    <subcellularLocation>
        <location evidence="1">Mitochondrion inner membrane</location>
        <topology evidence="1">Multi-pass membrane protein</topology>
    </subcellularLocation>
</comment>
<comment type="similarity">
    <text evidence="2 11">Belongs to the mitochondrial carrier (TC 2.A.29) family.</text>
</comment>
<evidence type="ECO:0000256" key="8">
    <source>
        <dbReference type="ARBA" id="ARBA00023128"/>
    </source>
</evidence>
<evidence type="ECO:0000256" key="11">
    <source>
        <dbReference type="RuleBase" id="RU000488"/>
    </source>
</evidence>
<dbReference type="PRINTS" id="PR00926">
    <property type="entry name" value="MITOCARRIER"/>
</dbReference>
<dbReference type="PANTHER" id="PTHR45760:SF2">
    <property type="entry name" value="FI19922P1-RELATED"/>
    <property type="match status" value="1"/>
</dbReference>
<evidence type="ECO:0000313" key="13">
    <source>
        <dbReference type="EMBL" id="CAL8145673.1"/>
    </source>
</evidence>
<dbReference type="InterPro" id="IPR023395">
    <property type="entry name" value="MCP_dom_sf"/>
</dbReference>
<feature type="repeat" description="Solcar" evidence="10">
    <location>
        <begin position="19"/>
        <end position="137"/>
    </location>
</feature>
<evidence type="ECO:0000256" key="12">
    <source>
        <dbReference type="SAM" id="Phobius"/>
    </source>
</evidence>
<dbReference type="InterPro" id="IPR002067">
    <property type="entry name" value="MCP"/>
</dbReference>
<feature type="transmembrane region" description="Helical" evidence="12">
    <location>
        <begin position="109"/>
        <end position="131"/>
    </location>
</feature>
<name>A0ABP1S7A0_9HEXA</name>
<evidence type="ECO:0000256" key="1">
    <source>
        <dbReference type="ARBA" id="ARBA00004448"/>
    </source>
</evidence>
<reference evidence="13 14" key="1">
    <citation type="submission" date="2024-08" db="EMBL/GenBank/DDBJ databases">
        <authorList>
            <person name="Cucini C."/>
            <person name="Frati F."/>
        </authorList>
    </citation>
    <scope>NUCLEOTIDE SEQUENCE [LARGE SCALE GENOMIC DNA]</scope>
</reference>
<keyword evidence="4 10" id="KW-0812">Transmembrane</keyword>
<dbReference type="Gene3D" id="1.50.40.10">
    <property type="entry name" value="Mitochondrial carrier domain"/>
    <property type="match status" value="1"/>
</dbReference>
<accession>A0ABP1S7A0</accession>
<feature type="repeat" description="Solcar" evidence="10">
    <location>
        <begin position="245"/>
        <end position="338"/>
    </location>
</feature>
<sequence length="348" mass="38722">MASDTRKAELDSDNKKFRITAAQQMMSSCSGAILTSFLVTPLDVIKVRLQSQQKAMLSSKCYVYCNGLVGEFCHGVNCNLNLWLKRQGHFSSTIDVFHKIVRTEGVSSLWSGLSPALIMAVPSAIVYFVTYEQLRIKMIDQYQSQTGRLDSPLVIPLVAGGLARLWAVTVVNPVELIRTKMQSKRLGYRELRTACADLYQVRGARGFWMGYFPSIARDVPFSAIYFGCYEAQKKLVGYGYQEDDTPILFSFAAGAVAGAVAGTLTLPFDVVKTHKQIEMGEVDFKLRGSASSTTREILKKVYSQTGFHGLFTGLVPRIIKVAPACAIMISTYEYGKSFFAKYNRSKYK</sequence>
<proteinExistence type="inferred from homology"/>
<dbReference type="PANTHER" id="PTHR45760">
    <property type="entry name" value="FI19922P1-RELATED"/>
    <property type="match status" value="1"/>
</dbReference>
<protein>
    <recommendedName>
        <fullName evidence="15">Solute carrier family 25 member 40</fullName>
    </recommendedName>
</protein>
<dbReference type="SUPFAM" id="SSF103506">
    <property type="entry name" value="Mitochondrial carrier"/>
    <property type="match status" value="1"/>
</dbReference>
<keyword evidence="5" id="KW-0677">Repeat</keyword>
<dbReference type="PROSITE" id="PS51257">
    <property type="entry name" value="PROKAR_LIPOPROTEIN"/>
    <property type="match status" value="1"/>
</dbReference>
<evidence type="ECO:0000256" key="7">
    <source>
        <dbReference type="ARBA" id="ARBA00022989"/>
    </source>
</evidence>
<evidence type="ECO:0000313" key="14">
    <source>
        <dbReference type="Proteomes" id="UP001642540"/>
    </source>
</evidence>
<dbReference type="Proteomes" id="UP001642540">
    <property type="component" value="Unassembled WGS sequence"/>
</dbReference>
<feature type="transmembrane region" description="Helical" evidence="12">
    <location>
        <begin position="247"/>
        <end position="268"/>
    </location>
</feature>
<evidence type="ECO:0000256" key="5">
    <source>
        <dbReference type="ARBA" id="ARBA00022737"/>
    </source>
</evidence>
<dbReference type="EMBL" id="CAXLJM020000164">
    <property type="protein sequence ID" value="CAL8145673.1"/>
    <property type="molecule type" value="Genomic_DNA"/>
</dbReference>
<gene>
    <name evidence="13" type="ORF">ODALV1_LOCUS30567</name>
</gene>
<evidence type="ECO:0000256" key="10">
    <source>
        <dbReference type="PROSITE-ProRule" id="PRU00282"/>
    </source>
</evidence>
<evidence type="ECO:0000256" key="3">
    <source>
        <dbReference type="ARBA" id="ARBA00022448"/>
    </source>
</evidence>
<keyword evidence="14" id="KW-1185">Reference proteome</keyword>
<feature type="repeat" description="Solcar" evidence="10">
    <location>
        <begin position="151"/>
        <end position="235"/>
    </location>
</feature>
<evidence type="ECO:0000256" key="4">
    <source>
        <dbReference type="ARBA" id="ARBA00022692"/>
    </source>
</evidence>
<keyword evidence="6" id="KW-0999">Mitochondrion inner membrane</keyword>
<dbReference type="PROSITE" id="PS50920">
    <property type="entry name" value="SOLCAR"/>
    <property type="match status" value="3"/>
</dbReference>